<dbReference type="EMBL" id="JPRM01000010">
    <property type="protein sequence ID" value="KFF17336.1"/>
    <property type="molecule type" value="Genomic_DNA"/>
</dbReference>
<proteinExistence type="predicted"/>
<keyword evidence="1" id="KW-1133">Transmembrane helix</keyword>
<keyword evidence="1" id="KW-0472">Membrane</keyword>
<evidence type="ECO:0000313" key="4">
    <source>
        <dbReference type="Proteomes" id="UP000028712"/>
    </source>
</evidence>
<reference evidence="2 4" key="1">
    <citation type="submission" date="2014-07" db="EMBL/GenBank/DDBJ databases">
        <title>Genome of Flavobacterium hydatis DSM 2063.</title>
        <authorList>
            <person name="Pipes S.E."/>
            <person name="Stropko S.J."/>
            <person name="Newman J.D."/>
        </authorList>
    </citation>
    <scope>NUCLEOTIDE SEQUENCE [LARGE SCALE GENOMIC DNA]</scope>
    <source>
        <strain evidence="2 4">DSM 2063</strain>
    </source>
</reference>
<evidence type="ECO:0000313" key="5">
    <source>
        <dbReference type="Proteomes" id="UP000198424"/>
    </source>
</evidence>
<gene>
    <name evidence="3" type="ORF">B0A62_09730</name>
    <name evidence="2" type="ORF">IW20_08315</name>
</gene>
<name>A0A086AKX2_FLAHY</name>
<keyword evidence="5" id="KW-1185">Reference proteome</keyword>
<dbReference type="Proteomes" id="UP000198424">
    <property type="component" value="Unassembled WGS sequence"/>
</dbReference>
<evidence type="ECO:0000256" key="1">
    <source>
        <dbReference type="SAM" id="Phobius"/>
    </source>
</evidence>
<dbReference type="AlphaFoldDB" id="A0A086AKX2"/>
<reference evidence="3 5" key="2">
    <citation type="submission" date="2016-11" db="EMBL/GenBank/DDBJ databases">
        <title>Whole genomes of Flavobacteriaceae.</title>
        <authorList>
            <person name="Stine C."/>
            <person name="Li C."/>
            <person name="Tadesse D."/>
        </authorList>
    </citation>
    <scope>NUCLEOTIDE SEQUENCE [LARGE SCALE GENOMIC DNA]</scope>
    <source>
        <strain evidence="3 5">ATCC 29551</strain>
    </source>
</reference>
<comment type="caution">
    <text evidence="2">The sequence shown here is derived from an EMBL/GenBank/DDBJ whole genome shotgun (WGS) entry which is preliminary data.</text>
</comment>
<keyword evidence="1" id="KW-0812">Transmembrane</keyword>
<protein>
    <submittedName>
        <fullName evidence="2">Uncharacterized protein</fullName>
    </submittedName>
</protein>
<dbReference type="STRING" id="991.IW20_08315"/>
<organism evidence="2 4">
    <name type="scientific">Flavobacterium hydatis</name>
    <name type="common">Cytophaga aquatilis</name>
    <dbReference type="NCBI Taxonomy" id="991"/>
    <lineage>
        <taxon>Bacteria</taxon>
        <taxon>Pseudomonadati</taxon>
        <taxon>Bacteroidota</taxon>
        <taxon>Flavobacteriia</taxon>
        <taxon>Flavobacteriales</taxon>
        <taxon>Flavobacteriaceae</taxon>
        <taxon>Flavobacterium</taxon>
    </lineage>
</organism>
<evidence type="ECO:0000313" key="2">
    <source>
        <dbReference type="EMBL" id="KFF17336.1"/>
    </source>
</evidence>
<evidence type="ECO:0000313" key="3">
    <source>
        <dbReference type="EMBL" id="OXA95169.1"/>
    </source>
</evidence>
<accession>A0A086AKX2</accession>
<sequence>MSIYKKIGIGFIINGIIMFLITGALFSYMGTLNPLIKLIGEISFICWVPSIILGIFMIQIKNNTSSH</sequence>
<feature type="transmembrane region" description="Helical" evidence="1">
    <location>
        <begin position="7"/>
        <end position="29"/>
    </location>
</feature>
<dbReference type="EMBL" id="MUGY01000008">
    <property type="protein sequence ID" value="OXA95169.1"/>
    <property type="molecule type" value="Genomic_DNA"/>
</dbReference>
<dbReference type="Proteomes" id="UP000028712">
    <property type="component" value="Unassembled WGS sequence"/>
</dbReference>
<feature type="transmembrane region" description="Helical" evidence="1">
    <location>
        <begin position="35"/>
        <end position="58"/>
    </location>
</feature>